<dbReference type="SUPFAM" id="SSF81296">
    <property type="entry name" value="E set domains"/>
    <property type="match status" value="1"/>
</dbReference>
<dbReference type="Pfam" id="PF00630">
    <property type="entry name" value="Filamin"/>
    <property type="match status" value="1"/>
</dbReference>
<dbReference type="InterPro" id="IPR014756">
    <property type="entry name" value="Ig_E-set"/>
</dbReference>
<name>A0A0M3JMU9_ANISI</name>
<dbReference type="InterPro" id="IPR013783">
    <property type="entry name" value="Ig-like_fold"/>
</dbReference>
<proteinExistence type="predicted"/>
<sequence>LRHISKDLYEIEFVPNTEGDHELSIKVNGDHINGSPFNIAVLDLSAVRIIGLRNDCVGAEQRFNGSFC</sequence>
<accession>A0A0M3JMU9</accession>
<evidence type="ECO:0000256" key="1">
    <source>
        <dbReference type="PROSITE-ProRule" id="PRU00087"/>
    </source>
</evidence>
<dbReference type="PROSITE" id="PS50194">
    <property type="entry name" value="FILAMIN_REPEAT"/>
    <property type="match status" value="1"/>
</dbReference>
<organism evidence="2">
    <name type="scientific">Anisakis simplex</name>
    <name type="common">Herring worm</name>
    <dbReference type="NCBI Taxonomy" id="6269"/>
    <lineage>
        <taxon>Eukaryota</taxon>
        <taxon>Metazoa</taxon>
        <taxon>Ecdysozoa</taxon>
        <taxon>Nematoda</taxon>
        <taxon>Chromadorea</taxon>
        <taxon>Rhabditida</taxon>
        <taxon>Spirurina</taxon>
        <taxon>Ascaridomorpha</taxon>
        <taxon>Ascaridoidea</taxon>
        <taxon>Anisakidae</taxon>
        <taxon>Anisakis</taxon>
        <taxon>Anisakis simplex complex</taxon>
    </lineage>
</organism>
<reference evidence="2" key="1">
    <citation type="submission" date="2017-02" db="UniProtKB">
        <authorList>
            <consortium name="WormBaseParasite"/>
        </authorList>
    </citation>
    <scope>IDENTIFICATION</scope>
</reference>
<dbReference type="AlphaFoldDB" id="A0A0M3JMU9"/>
<feature type="repeat" description="Filamin" evidence="1">
    <location>
        <begin position="1"/>
        <end position="41"/>
    </location>
</feature>
<dbReference type="Gene3D" id="2.60.40.10">
    <property type="entry name" value="Immunoglobulins"/>
    <property type="match status" value="1"/>
</dbReference>
<protein>
    <submittedName>
        <fullName evidence="2">Cadherin domain-containing protein</fullName>
    </submittedName>
</protein>
<dbReference type="InterPro" id="IPR017868">
    <property type="entry name" value="Filamin/ABP280_repeat-like"/>
</dbReference>
<dbReference type="WBParaSite" id="ASIM_0000898801-mRNA-1">
    <property type="protein sequence ID" value="ASIM_0000898801-mRNA-1"/>
    <property type="gene ID" value="ASIM_0000898801"/>
</dbReference>
<evidence type="ECO:0000313" key="2">
    <source>
        <dbReference type="WBParaSite" id="ASIM_0000898801-mRNA-1"/>
    </source>
</evidence>